<dbReference type="PANTHER" id="PTHR47425">
    <property type="entry name" value="FARB-RELATED"/>
    <property type="match status" value="1"/>
</dbReference>
<reference evidence="8" key="2">
    <citation type="submission" date="2021-02" db="EMBL/GenBank/DDBJ databases">
        <title>Aspergillus puulaauensis MK2 genome sequence.</title>
        <authorList>
            <person name="Futagami T."/>
            <person name="Mori K."/>
            <person name="Kadooka C."/>
            <person name="Tanaka T."/>
        </authorList>
    </citation>
    <scope>NUCLEOTIDE SEQUENCE</scope>
    <source>
        <strain evidence="8">MK2</strain>
    </source>
</reference>
<keyword evidence="2" id="KW-0805">Transcription regulation</keyword>
<dbReference type="EMBL" id="AP024444">
    <property type="protein sequence ID" value="BCS21161.1"/>
    <property type="molecule type" value="Genomic_DNA"/>
</dbReference>
<reference evidence="8" key="1">
    <citation type="submission" date="2021-01" db="EMBL/GenBank/DDBJ databases">
        <authorList>
            <consortium name="Aspergillus puulaauensis MK2 genome sequencing consortium"/>
            <person name="Kazuki M."/>
            <person name="Futagami T."/>
        </authorList>
    </citation>
    <scope>NUCLEOTIDE SEQUENCE</scope>
    <source>
        <strain evidence="8">MK2</strain>
    </source>
</reference>
<dbReference type="InterPro" id="IPR036864">
    <property type="entry name" value="Zn2-C6_fun-type_DNA-bd_sf"/>
</dbReference>
<keyword evidence="9" id="KW-1185">Reference proteome</keyword>
<evidence type="ECO:0000256" key="1">
    <source>
        <dbReference type="ARBA" id="ARBA00022723"/>
    </source>
</evidence>
<feature type="compositionally biased region" description="Low complexity" evidence="6">
    <location>
        <begin position="150"/>
        <end position="159"/>
    </location>
</feature>
<feature type="compositionally biased region" description="Polar residues" evidence="6">
    <location>
        <begin position="117"/>
        <end position="126"/>
    </location>
</feature>
<dbReference type="PANTHER" id="PTHR47425:SF2">
    <property type="entry name" value="FARB-RELATED"/>
    <property type="match status" value="1"/>
</dbReference>
<keyword evidence="4" id="KW-0804">Transcription</keyword>
<proteinExistence type="predicted"/>
<evidence type="ECO:0000256" key="5">
    <source>
        <dbReference type="ARBA" id="ARBA00023242"/>
    </source>
</evidence>
<dbReference type="CDD" id="cd12148">
    <property type="entry name" value="fungal_TF_MHR"/>
    <property type="match status" value="1"/>
</dbReference>
<sequence>MNSNKHEPLLIEPSPDASSSEASLGFEQVKNKALATDKLNKPPRKRSRIACTWCRDRKVRCDASSHGTPCTNCELDQQECVVHSASQSKNIRAKKPASRHQPYPSPTTPRTGKPSVFQPSEASSRSPLISHLWNEGAVDKTPWRTPPHPSSSSSSASSSTTQLSTVSDVFYSFHPFLTLPGLSDIPQEDIQYLTIKGCFRVPSGAVLDEFIRGYFLYVHPCLPIINEAEFWQIYYRQSFPDDNDGNSGVSLFTFQAMLFASSAFVSAKTIQSAGFPDTRTARNAFYTRAKLLYDLGCEKSPLSTAQGSLLLTHQSSSSDLHAGSLWLSIAIQSAIVYNALHPASTDITKKRIWSCILLRDRIMALGLRRHPRITPQTLDLEPGLTGAGVVCGGVLAENDLEDEISGSEVYDPDTKRLLVKVVGVQCELAACLGDVLGVVHSSASPAKIADGLGGDIKGTQTRGQTQKEVPCVKEQVAKCKASLLRWSTSAKAALGAVVNSHMTHESVGLFFGLTFFYYHAARLALCNFEALSIQLNKDSNTANTTKPDQEQIQDKLEDATGCITDTIKRFLAQGVAHNLPISAVPLIAHPLLLSALDVKLSSTKSQSATRKRRFRYYANLMQVFQQRYDGTDTVAAFIQQTLQLAGYLLTRLQEQTRGRSSNSDHSETGSRASSKCSSWSELFVESPKLYLRLLFALDYAIARGYFPSYGEVQRGLGGEDIDIHLREDGTGETETVSMPVCSSEGFSGLGITEPTSSPYMDLASGSGLGGQMAMNLANVYTLLDSEQQQQSLKISSAEPYTDPDYERQVFDPLVLPPYNPMLDAEYAYPGHVLFTHQNYAYGMYQQHENGGPDILHLGSSSSESYSDIVAVPVGGGEGDCVNR</sequence>
<gene>
    <name evidence="8" type="ORF">APUU_21593S</name>
</gene>
<dbReference type="SMART" id="SM00066">
    <property type="entry name" value="GAL4"/>
    <property type="match status" value="1"/>
</dbReference>
<keyword evidence="1" id="KW-0479">Metal-binding</keyword>
<dbReference type="GO" id="GO:0000981">
    <property type="term" value="F:DNA-binding transcription factor activity, RNA polymerase II-specific"/>
    <property type="evidence" value="ECO:0007669"/>
    <property type="project" value="InterPro"/>
</dbReference>
<dbReference type="Pfam" id="PF00172">
    <property type="entry name" value="Zn_clus"/>
    <property type="match status" value="1"/>
</dbReference>
<organism evidence="8 9">
    <name type="scientific">Aspergillus puulaauensis</name>
    <dbReference type="NCBI Taxonomy" id="1220207"/>
    <lineage>
        <taxon>Eukaryota</taxon>
        <taxon>Fungi</taxon>
        <taxon>Dikarya</taxon>
        <taxon>Ascomycota</taxon>
        <taxon>Pezizomycotina</taxon>
        <taxon>Eurotiomycetes</taxon>
        <taxon>Eurotiomycetidae</taxon>
        <taxon>Eurotiales</taxon>
        <taxon>Aspergillaceae</taxon>
        <taxon>Aspergillus</taxon>
    </lineage>
</organism>
<dbReference type="KEGG" id="apuu:APUU_21593S"/>
<dbReference type="InterPro" id="IPR001138">
    <property type="entry name" value="Zn2Cys6_DnaBD"/>
</dbReference>
<evidence type="ECO:0000313" key="8">
    <source>
        <dbReference type="EMBL" id="BCS21161.1"/>
    </source>
</evidence>
<dbReference type="GeneID" id="64971166"/>
<feature type="region of interest" description="Disordered" evidence="6">
    <location>
        <begin position="1"/>
        <end position="24"/>
    </location>
</feature>
<protein>
    <recommendedName>
        <fullName evidence="7">Zn(2)-C6 fungal-type domain-containing protein</fullName>
    </recommendedName>
</protein>
<dbReference type="Gene3D" id="4.10.240.10">
    <property type="entry name" value="Zn(2)-C6 fungal-type DNA-binding domain"/>
    <property type="match status" value="1"/>
</dbReference>
<evidence type="ECO:0000259" key="7">
    <source>
        <dbReference type="PROSITE" id="PS50048"/>
    </source>
</evidence>
<dbReference type="PROSITE" id="PS00463">
    <property type="entry name" value="ZN2_CY6_FUNGAL_1"/>
    <property type="match status" value="1"/>
</dbReference>
<dbReference type="PROSITE" id="PS50048">
    <property type="entry name" value="ZN2_CY6_FUNGAL_2"/>
    <property type="match status" value="1"/>
</dbReference>
<evidence type="ECO:0000313" key="9">
    <source>
        <dbReference type="Proteomes" id="UP000654913"/>
    </source>
</evidence>
<evidence type="ECO:0000256" key="3">
    <source>
        <dbReference type="ARBA" id="ARBA00023125"/>
    </source>
</evidence>
<feature type="domain" description="Zn(2)-C6 fungal-type" evidence="7">
    <location>
        <begin position="50"/>
        <end position="82"/>
    </location>
</feature>
<evidence type="ECO:0000256" key="4">
    <source>
        <dbReference type="ARBA" id="ARBA00023163"/>
    </source>
</evidence>
<evidence type="ECO:0000256" key="6">
    <source>
        <dbReference type="SAM" id="MobiDB-lite"/>
    </source>
</evidence>
<feature type="region of interest" description="Disordered" evidence="6">
    <location>
        <begin position="87"/>
        <end position="126"/>
    </location>
</feature>
<dbReference type="InterPro" id="IPR052761">
    <property type="entry name" value="Fungal_Detox/Toxin_TFs"/>
</dbReference>
<feature type="region of interest" description="Disordered" evidence="6">
    <location>
        <begin position="139"/>
        <end position="159"/>
    </location>
</feature>
<evidence type="ECO:0000256" key="2">
    <source>
        <dbReference type="ARBA" id="ARBA00023015"/>
    </source>
</evidence>
<name>A0A7R8AJH8_9EURO</name>
<dbReference type="GO" id="GO:0003677">
    <property type="term" value="F:DNA binding"/>
    <property type="evidence" value="ECO:0007669"/>
    <property type="project" value="UniProtKB-KW"/>
</dbReference>
<dbReference type="AlphaFoldDB" id="A0A7R8AJH8"/>
<dbReference type="GO" id="GO:0006351">
    <property type="term" value="P:DNA-templated transcription"/>
    <property type="evidence" value="ECO:0007669"/>
    <property type="project" value="InterPro"/>
</dbReference>
<dbReference type="SUPFAM" id="SSF57701">
    <property type="entry name" value="Zn2/Cys6 DNA-binding domain"/>
    <property type="match status" value="1"/>
</dbReference>
<dbReference type="Pfam" id="PF04082">
    <property type="entry name" value="Fungal_trans"/>
    <property type="match status" value="1"/>
</dbReference>
<accession>A0A7R8AJH8</accession>
<feature type="compositionally biased region" description="Low complexity" evidence="6">
    <location>
        <begin position="12"/>
        <end position="23"/>
    </location>
</feature>
<dbReference type="InterPro" id="IPR007219">
    <property type="entry name" value="XnlR_reg_dom"/>
</dbReference>
<dbReference type="GO" id="GO:0008270">
    <property type="term" value="F:zinc ion binding"/>
    <property type="evidence" value="ECO:0007669"/>
    <property type="project" value="InterPro"/>
</dbReference>
<keyword evidence="5" id="KW-0539">Nucleus</keyword>
<dbReference type="RefSeq" id="XP_041553355.1">
    <property type="nucleotide sequence ID" value="XM_041700361.1"/>
</dbReference>
<dbReference type="Proteomes" id="UP000654913">
    <property type="component" value="Chromosome 2"/>
</dbReference>
<dbReference type="CDD" id="cd00067">
    <property type="entry name" value="GAL4"/>
    <property type="match status" value="1"/>
</dbReference>
<dbReference type="OrthoDB" id="4161332at2759"/>
<keyword evidence="3" id="KW-0238">DNA-binding</keyword>